<dbReference type="InterPro" id="IPR002410">
    <property type="entry name" value="Peptidase_S33"/>
</dbReference>
<dbReference type="SUPFAM" id="SSF53474">
    <property type="entry name" value="alpha/beta-Hydrolases"/>
    <property type="match status" value="1"/>
</dbReference>
<keyword evidence="8" id="KW-0645">Protease</keyword>
<evidence type="ECO:0000313" key="13">
    <source>
        <dbReference type="EMBL" id="GLK48406.1"/>
    </source>
</evidence>
<evidence type="ECO:0000256" key="8">
    <source>
        <dbReference type="ARBA" id="ARBA00022670"/>
    </source>
</evidence>
<dbReference type="PRINTS" id="PR00793">
    <property type="entry name" value="PROAMNOPTASE"/>
</dbReference>
<organism evidence="13 14">
    <name type="scientific">Brevundimonas intermedia</name>
    <dbReference type="NCBI Taxonomy" id="74315"/>
    <lineage>
        <taxon>Bacteria</taxon>
        <taxon>Pseudomonadati</taxon>
        <taxon>Pseudomonadota</taxon>
        <taxon>Alphaproteobacteria</taxon>
        <taxon>Caulobacterales</taxon>
        <taxon>Caulobacteraceae</taxon>
        <taxon>Brevundimonas</taxon>
    </lineage>
</organism>
<keyword evidence="6" id="KW-0031">Aminopeptidase</keyword>
<feature type="domain" description="Peptidase S33 tripeptidyl aminopeptidase-like C-terminal" evidence="12">
    <location>
        <begin position="385"/>
        <end position="475"/>
    </location>
</feature>
<evidence type="ECO:0000256" key="4">
    <source>
        <dbReference type="ARBA" id="ARBA00012568"/>
    </source>
</evidence>
<dbReference type="Pfam" id="PF00561">
    <property type="entry name" value="Abhydrolase_1"/>
    <property type="match status" value="1"/>
</dbReference>
<feature type="domain" description="AB hydrolase-1" evidence="11">
    <location>
        <begin position="91"/>
        <end position="262"/>
    </location>
</feature>
<comment type="similarity">
    <text evidence="3">Belongs to the peptidase S33 family.</text>
</comment>
<comment type="subcellular location">
    <subcellularLocation>
        <location evidence="2">Cytoplasm</location>
    </subcellularLocation>
</comment>
<keyword evidence="14" id="KW-1185">Reference proteome</keyword>
<dbReference type="Gene3D" id="3.40.50.1820">
    <property type="entry name" value="alpha/beta hydrolase"/>
    <property type="match status" value="1"/>
</dbReference>
<reference evidence="13" key="2">
    <citation type="submission" date="2023-01" db="EMBL/GenBank/DDBJ databases">
        <authorList>
            <person name="Sun Q."/>
            <person name="Evtushenko L."/>
        </authorList>
    </citation>
    <scope>NUCLEOTIDE SEQUENCE</scope>
    <source>
        <strain evidence="13">VKM B-1499</strain>
    </source>
</reference>
<comment type="caution">
    <text evidence="13">The sequence shown here is derived from an EMBL/GenBank/DDBJ whole genome shotgun (WGS) entry which is preliminary data.</text>
</comment>
<comment type="catalytic activity">
    <reaction evidence="1">
        <text>Release of N-terminal proline from a peptide.</text>
        <dbReference type="EC" id="3.4.11.5"/>
    </reaction>
</comment>
<evidence type="ECO:0000256" key="7">
    <source>
        <dbReference type="ARBA" id="ARBA00022490"/>
    </source>
</evidence>
<evidence type="ECO:0000256" key="6">
    <source>
        <dbReference type="ARBA" id="ARBA00022438"/>
    </source>
</evidence>
<dbReference type="EC" id="3.4.11.5" evidence="4"/>
<name>A0ABQ5T7R1_9CAUL</name>
<evidence type="ECO:0000259" key="12">
    <source>
        <dbReference type="Pfam" id="PF08386"/>
    </source>
</evidence>
<dbReference type="Pfam" id="PF08386">
    <property type="entry name" value="Abhydrolase_4"/>
    <property type="match status" value="1"/>
</dbReference>
<dbReference type="RefSeq" id="WP_271164631.1">
    <property type="nucleotide sequence ID" value="NZ_BSFD01000002.1"/>
</dbReference>
<evidence type="ECO:0000313" key="14">
    <source>
        <dbReference type="Proteomes" id="UP001143509"/>
    </source>
</evidence>
<evidence type="ECO:0000256" key="5">
    <source>
        <dbReference type="ARBA" id="ARBA00021843"/>
    </source>
</evidence>
<keyword evidence="7" id="KW-0963">Cytoplasm</keyword>
<dbReference type="InterPro" id="IPR000073">
    <property type="entry name" value="AB_hydrolase_1"/>
</dbReference>
<evidence type="ECO:0000256" key="2">
    <source>
        <dbReference type="ARBA" id="ARBA00004496"/>
    </source>
</evidence>
<dbReference type="EMBL" id="BSFD01000002">
    <property type="protein sequence ID" value="GLK48406.1"/>
    <property type="molecule type" value="Genomic_DNA"/>
</dbReference>
<dbReference type="Proteomes" id="UP001143509">
    <property type="component" value="Unassembled WGS sequence"/>
</dbReference>
<evidence type="ECO:0000256" key="1">
    <source>
        <dbReference type="ARBA" id="ARBA00001585"/>
    </source>
</evidence>
<keyword evidence="9 13" id="KW-0378">Hydrolase</keyword>
<dbReference type="PANTHER" id="PTHR43722:SF1">
    <property type="entry name" value="PROLINE IMINOPEPTIDASE"/>
    <property type="match status" value="1"/>
</dbReference>
<evidence type="ECO:0000256" key="3">
    <source>
        <dbReference type="ARBA" id="ARBA00010088"/>
    </source>
</evidence>
<evidence type="ECO:0000256" key="9">
    <source>
        <dbReference type="ARBA" id="ARBA00022801"/>
    </source>
</evidence>
<dbReference type="GO" id="GO:0016787">
    <property type="term" value="F:hydrolase activity"/>
    <property type="evidence" value="ECO:0007669"/>
    <property type="project" value="UniProtKB-KW"/>
</dbReference>
<dbReference type="InterPro" id="IPR029058">
    <property type="entry name" value="AB_hydrolase_fold"/>
</dbReference>
<protein>
    <recommendedName>
        <fullName evidence="5">Proline iminopeptidase</fullName>
        <ecNumber evidence="4">3.4.11.5</ecNumber>
    </recommendedName>
    <alternativeName>
        <fullName evidence="10">Prolyl aminopeptidase</fullName>
    </alternativeName>
</protein>
<gene>
    <name evidence="13" type="ORF">GCM10017620_13790</name>
</gene>
<dbReference type="InterPro" id="IPR013595">
    <property type="entry name" value="Pept_S33_TAP-like_C"/>
</dbReference>
<proteinExistence type="inferred from homology"/>
<evidence type="ECO:0000256" key="10">
    <source>
        <dbReference type="ARBA" id="ARBA00029605"/>
    </source>
</evidence>
<dbReference type="PANTHER" id="PTHR43722">
    <property type="entry name" value="PROLINE IMINOPEPTIDASE"/>
    <property type="match status" value="1"/>
</dbReference>
<sequence>MTVRPLALLLLAGGLFLGLGALPDSSARAAAPVFTETPCPADWPTGVSEVRCGTLTVDEARDGSTDRRIGVAVVILKASQPYKDVSGHFLPPVVMFHGGPGGALTPGAGRLLAGLSRRPDLAAMDQDVILFDQRGGGRSDPSMDCPGVELTDAGPPTDKDRDGLIACLKSYQAQGVDLRWYNAAAIADDVRDLTQALGLEKIDLRGGSYGPRIEAAVITHQPQIVRAVVMDSPWPPEGDWAVGTPEQVSTAVRLILSKCAAQAACAARHPDIQARFEAEARKWLAGPVTGKDGRTFTVDDLSAFLMDTTYSGQGVRSLPADLDRIIAGDLTPVAEVAENRTYYSEGQHMAHLCKEELPFESRARLTAGAEGDPVAQVLVPSLARLFDVCAAVDVGAADPVENQPVTTTIPTLFVAAEIDPGCPPHLTEAAAKGYANSQVVIVTNATHGVIDASPCTRRMARDFLRNPSAPVDRSCLPAADTPLDFIEDAAAT</sequence>
<evidence type="ECO:0000259" key="11">
    <source>
        <dbReference type="Pfam" id="PF00561"/>
    </source>
</evidence>
<reference evidence="13" key="1">
    <citation type="journal article" date="2014" name="Int. J. Syst. Evol. Microbiol.">
        <title>Complete genome of a new Firmicutes species belonging to the dominant human colonic microbiota ('Ruminococcus bicirculans') reveals two chromosomes and a selective capacity to utilize plant glucans.</title>
        <authorList>
            <consortium name="NISC Comparative Sequencing Program"/>
            <person name="Wegmann U."/>
            <person name="Louis P."/>
            <person name="Goesmann A."/>
            <person name="Henrissat B."/>
            <person name="Duncan S.H."/>
            <person name="Flint H.J."/>
        </authorList>
    </citation>
    <scope>NUCLEOTIDE SEQUENCE</scope>
    <source>
        <strain evidence="13">VKM B-1499</strain>
    </source>
</reference>
<accession>A0ABQ5T7R1</accession>
<dbReference type="InterPro" id="IPR005944">
    <property type="entry name" value="Pro_iminopeptidase"/>
</dbReference>